<dbReference type="OrthoDB" id="7021303at2"/>
<dbReference type="PROSITE" id="PS51257">
    <property type="entry name" value="PROKAR_LIPOPROTEIN"/>
    <property type="match status" value="1"/>
</dbReference>
<evidence type="ECO:0000313" key="4">
    <source>
        <dbReference type="Proteomes" id="UP000325296"/>
    </source>
</evidence>
<dbReference type="AlphaFoldDB" id="A0A5B2V2G8"/>
<dbReference type="EMBL" id="LT629800">
    <property type="protein sequence ID" value="SDV08317.1"/>
    <property type="molecule type" value="Genomic_DNA"/>
</dbReference>
<protein>
    <recommendedName>
        <fullName evidence="5">Lipoprotein</fullName>
    </recommendedName>
</protein>
<reference evidence="2 3" key="1">
    <citation type="submission" date="2016-10" db="EMBL/GenBank/DDBJ databases">
        <authorList>
            <person name="Varghese N."/>
            <person name="Submissions S."/>
        </authorList>
    </citation>
    <scope>NUCLEOTIDE SEQUENCE [LARGE SCALE GENOMIC DNA]</scope>
    <source>
        <strain evidence="2 3">BS2771</strain>
    </source>
</reference>
<accession>A0A5B2V2G8</accession>
<dbReference type="Proteomes" id="UP000199620">
    <property type="component" value="Chromosome I"/>
</dbReference>
<proteinExistence type="predicted"/>
<name>A0A5B2V2G8_9PSED</name>
<keyword evidence="3" id="KW-1185">Reference proteome</keyword>
<evidence type="ECO:0000313" key="3">
    <source>
        <dbReference type="Proteomes" id="UP000199620"/>
    </source>
</evidence>
<reference evidence="1 4" key="2">
    <citation type="submission" date="2019-09" db="EMBL/GenBank/DDBJ databases">
        <title>Draft genome sequence of Pseudomonas brenneri CCUG 51514(T).</title>
        <authorList>
            <person name="Tunovic T."/>
            <person name="Pineiro-Iglesias B."/>
            <person name="Unosson C."/>
            <person name="Inganas E."/>
            <person name="Ohlen M."/>
            <person name="Cardew S."/>
            <person name="Jensie-Markopoulos S."/>
            <person name="Salva-Serra F."/>
            <person name="Jaen-Luchoro D."/>
            <person name="Svensson-Stadler L."/>
            <person name="Chun J."/>
            <person name="Moore E."/>
        </authorList>
    </citation>
    <scope>NUCLEOTIDE SEQUENCE [LARGE SCALE GENOMIC DNA]</scope>
    <source>
        <strain evidence="1 4">CCUG 51514</strain>
    </source>
</reference>
<gene>
    <name evidence="1" type="ORF">F1720_03390</name>
    <name evidence="2" type="ORF">SAMN04490181_4423</name>
</gene>
<organism evidence="1 4">
    <name type="scientific">Pseudomonas brenneri</name>
    <dbReference type="NCBI Taxonomy" id="129817"/>
    <lineage>
        <taxon>Bacteria</taxon>
        <taxon>Pseudomonadati</taxon>
        <taxon>Pseudomonadota</taxon>
        <taxon>Gammaproteobacteria</taxon>
        <taxon>Pseudomonadales</taxon>
        <taxon>Pseudomonadaceae</taxon>
        <taxon>Pseudomonas</taxon>
    </lineage>
</organism>
<sequence length="244" mass="26272">MFKPLLIGLALLGGCTQAPQPADISGIWINQTAIDAAAQGRPLLKTLSANGRNLEWDIDTRTARANASSAFEVDEGQLLPKAPGVWTVDHNGYGSDELQLKGQQLLQLPRKDLPGQVFQRPYPPAAEGTQWGNTFRQALNSAYMGGQWKILEGQGAGGTVVFNADGNLSGLGKSDRYELCLGGDCATQGAGNDTLYLGKGDVGDSWIFVRYGNTLEIVQAINHSRPDEVPQLSPGPRQWLLEKQ</sequence>
<dbReference type="EMBL" id="VUOL01000002">
    <property type="protein sequence ID" value="KAA2232605.1"/>
    <property type="molecule type" value="Genomic_DNA"/>
</dbReference>
<dbReference type="RefSeq" id="WP_090292436.1">
    <property type="nucleotide sequence ID" value="NZ_BMNU01000003.1"/>
</dbReference>
<dbReference type="Proteomes" id="UP000325296">
    <property type="component" value="Unassembled WGS sequence"/>
</dbReference>
<evidence type="ECO:0008006" key="5">
    <source>
        <dbReference type="Google" id="ProtNLM"/>
    </source>
</evidence>
<evidence type="ECO:0000313" key="2">
    <source>
        <dbReference type="EMBL" id="SDV08317.1"/>
    </source>
</evidence>
<evidence type="ECO:0000313" key="1">
    <source>
        <dbReference type="EMBL" id="KAA2232605.1"/>
    </source>
</evidence>